<feature type="compositionally biased region" description="Basic and acidic residues" evidence="1">
    <location>
        <begin position="31"/>
        <end position="46"/>
    </location>
</feature>
<dbReference type="AlphaFoldDB" id="A0AAV9PRJ0"/>
<keyword evidence="3" id="KW-1185">Reference proteome</keyword>
<evidence type="ECO:0000313" key="3">
    <source>
        <dbReference type="Proteomes" id="UP001337655"/>
    </source>
</evidence>
<dbReference type="GeneID" id="89922352"/>
<accession>A0AAV9PRJ0</accession>
<organism evidence="2 3">
    <name type="scientific">Saxophila tyrrhenica</name>
    <dbReference type="NCBI Taxonomy" id="1690608"/>
    <lineage>
        <taxon>Eukaryota</taxon>
        <taxon>Fungi</taxon>
        <taxon>Dikarya</taxon>
        <taxon>Ascomycota</taxon>
        <taxon>Pezizomycotina</taxon>
        <taxon>Dothideomycetes</taxon>
        <taxon>Dothideomycetidae</taxon>
        <taxon>Mycosphaerellales</taxon>
        <taxon>Extremaceae</taxon>
        <taxon>Saxophila</taxon>
    </lineage>
</organism>
<comment type="caution">
    <text evidence="2">The sequence shown here is derived from an EMBL/GenBank/DDBJ whole genome shotgun (WGS) entry which is preliminary data.</text>
</comment>
<evidence type="ECO:0000256" key="1">
    <source>
        <dbReference type="SAM" id="MobiDB-lite"/>
    </source>
</evidence>
<dbReference type="Proteomes" id="UP001337655">
    <property type="component" value="Unassembled WGS sequence"/>
</dbReference>
<evidence type="ECO:0000313" key="2">
    <source>
        <dbReference type="EMBL" id="KAK5175863.1"/>
    </source>
</evidence>
<reference evidence="2 3" key="1">
    <citation type="submission" date="2023-08" db="EMBL/GenBank/DDBJ databases">
        <title>Black Yeasts Isolated from many extreme environments.</title>
        <authorList>
            <person name="Coleine C."/>
            <person name="Stajich J.E."/>
            <person name="Selbmann L."/>
        </authorList>
    </citation>
    <scope>NUCLEOTIDE SEQUENCE [LARGE SCALE GENOMIC DNA]</scope>
    <source>
        <strain evidence="2 3">CCFEE 5935</strain>
    </source>
</reference>
<feature type="region of interest" description="Disordered" evidence="1">
    <location>
        <begin position="1"/>
        <end position="64"/>
    </location>
</feature>
<dbReference type="EMBL" id="JAVRRT010000001">
    <property type="protein sequence ID" value="KAK5175863.1"/>
    <property type="molecule type" value="Genomic_DNA"/>
</dbReference>
<protein>
    <submittedName>
        <fullName evidence="2">Uncharacterized protein</fullName>
    </submittedName>
</protein>
<feature type="compositionally biased region" description="Polar residues" evidence="1">
    <location>
        <begin position="15"/>
        <end position="30"/>
    </location>
</feature>
<dbReference type="RefSeq" id="XP_064664501.1">
    <property type="nucleotide sequence ID" value="XM_064798267.1"/>
</dbReference>
<proteinExistence type="predicted"/>
<name>A0AAV9PRJ0_9PEZI</name>
<sequence>MASTQGSPQDKDKQPTTNVKKINQTQQSTINEERDEKPSKEKKGSKVLDAAAGILGLPHVSSSK</sequence>
<gene>
    <name evidence="2" type="ORF">LTR77_001003</name>
</gene>